<dbReference type="Proteomes" id="UP001301350">
    <property type="component" value="Unassembled WGS sequence"/>
</dbReference>
<keyword evidence="3" id="KW-1185">Reference proteome</keyword>
<dbReference type="Pfam" id="PF24598">
    <property type="entry name" value="DOP1_C"/>
    <property type="match status" value="1"/>
</dbReference>
<dbReference type="GO" id="GO:0005768">
    <property type="term" value="C:endosome"/>
    <property type="evidence" value="ECO:0007669"/>
    <property type="project" value="TreeGrafter"/>
</dbReference>
<evidence type="ECO:0000313" key="3">
    <source>
        <dbReference type="Proteomes" id="UP001301350"/>
    </source>
</evidence>
<dbReference type="AlphaFoldDB" id="A0AAV9IYT5"/>
<evidence type="ECO:0000313" key="2">
    <source>
        <dbReference type="EMBL" id="KAK4537459.1"/>
    </source>
</evidence>
<feature type="domain" description="DOP1-like C-terminal" evidence="1">
    <location>
        <begin position="673"/>
        <end position="814"/>
    </location>
</feature>
<gene>
    <name evidence="2" type="ORF">CDCA_CDCA12G3484</name>
</gene>
<accession>A0AAV9IYT5</accession>
<name>A0AAV9IYT5_CYACA</name>
<protein>
    <recommendedName>
        <fullName evidence="1">DOP1-like C-terminal domain-containing protein</fullName>
    </recommendedName>
</protein>
<comment type="caution">
    <text evidence="2">The sequence shown here is derived from an EMBL/GenBank/DDBJ whole genome shotgun (WGS) entry which is preliminary data.</text>
</comment>
<sequence>MEGDGEHFEASCAIEAAAEAFIPAALERLEHAESDQERREWLRLIVGCLNTFGPELPRLVDGALRSVCGLLCRERAPLEAGDGQVGGPARTDAVRGALLSREDVAVLLIGLKRIVATVLRLYAGGVEQGEIDPTATIDEASAKGAADKKSSGGGSLSSANPFKFLSDFWSSSTKSAPVARREDPRQQAMAALVAHLTDVLEAVVAAYRAYPELRPRCEAVFIVLLPACAGDVLYAMARVARQRSLPRHEVNPSALLFLRSALELLHGSRRVNPETCVSVVTAVWSIAARHAAAEMTPGETTATGLHVALGATLRSTSTIEANAAVAAYSARTPAGRGTSKSTGASAGRSAARALEPSRLFPAAVFSTEALRERDMDLFLLYLLQIYLRLVPADGNALAEAVVPFFTLANVVFLSSSRPWSRVVLLSATAELMARVTLDTKLVPIDVAEQIRLLLEACVPVTNGDFEVSPAAVPEGSTEGDVRSYLTARALHQLGEVVCGLCEKAFVEERTVRRRHLRNATDPAFRALKAARLTPASVAVPSVSAEVFAALCGVLPPPPITTKRRDSPPDAAAPASVLRNWSVVAATEGAWMLQHVTSAAAHPQLLLSQAAPTSDDFEWSARALQERVVSALEDADFFLNKTRSMLRLFGAAVRAVMAVEGAPPIYNIGDSVTRSQASPITPQNLFVAKDTATDESHSLKRIAFVLFHCDTGEYLSQLRLLLRRLDGAFRRRDPQVSACCFLLLRVLLLRVQSEHLTQFRATMLAETMRALQLAGSEPVAALAALKFVDMLLLLSPPEFSFARTFFYVEQMSAEYDAALDAMAATSAGAHRTAPRHVNSQAAARPVPLLWHIAQDVDGLGAAVSPVPGQPVRLDAARFADALSGYESRLHAENGFGTGVLSASSTETLRAVRSYARALMVRSSRVESAFATPHMASIERWLETEFLTAPVIVTELRDAGLLPT</sequence>
<dbReference type="InterPro" id="IPR040314">
    <property type="entry name" value="DOP1"/>
</dbReference>
<organism evidence="2 3">
    <name type="scientific">Cyanidium caldarium</name>
    <name type="common">Red alga</name>
    <dbReference type="NCBI Taxonomy" id="2771"/>
    <lineage>
        <taxon>Eukaryota</taxon>
        <taxon>Rhodophyta</taxon>
        <taxon>Bangiophyceae</taxon>
        <taxon>Cyanidiales</taxon>
        <taxon>Cyanidiaceae</taxon>
        <taxon>Cyanidium</taxon>
    </lineage>
</organism>
<reference evidence="2 3" key="1">
    <citation type="submission" date="2022-07" db="EMBL/GenBank/DDBJ databases">
        <title>Genome-wide signatures of adaptation to extreme environments.</title>
        <authorList>
            <person name="Cho C.H."/>
            <person name="Yoon H.S."/>
        </authorList>
    </citation>
    <scope>NUCLEOTIDE SEQUENCE [LARGE SCALE GENOMIC DNA]</scope>
    <source>
        <strain evidence="2 3">DBV 063 E5</strain>
    </source>
</reference>
<proteinExistence type="predicted"/>
<dbReference type="PANTHER" id="PTHR14042">
    <property type="entry name" value="DOPEY-RELATED"/>
    <property type="match status" value="1"/>
</dbReference>
<dbReference type="PANTHER" id="PTHR14042:SF24">
    <property type="entry name" value="PROTEIN DOPEY-1 HOMOLOG"/>
    <property type="match status" value="1"/>
</dbReference>
<dbReference type="GO" id="GO:0005802">
    <property type="term" value="C:trans-Golgi network"/>
    <property type="evidence" value="ECO:0007669"/>
    <property type="project" value="TreeGrafter"/>
</dbReference>
<evidence type="ECO:0000259" key="1">
    <source>
        <dbReference type="Pfam" id="PF24598"/>
    </source>
</evidence>
<dbReference type="GO" id="GO:0005829">
    <property type="term" value="C:cytosol"/>
    <property type="evidence" value="ECO:0007669"/>
    <property type="project" value="GOC"/>
</dbReference>
<dbReference type="EMBL" id="JANCYW010000012">
    <property type="protein sequence ID" value="KAK4537459.1"/>
    <property type="molecule type" value="Genomic_DNA"/>
</dbReference>
<dbReference type="GO" id="GO:0006895">
    <property type="term" value="P:Golgi to endosome transport"/>
    <property type="evidence" value="ECO:0007669"/>
    <property type="project" value="InterPro"/>
</dbReference>
<dbReference type="InterPro" id="IPR056457">
    <property type="entry name" value="DOP1_C"/>
</dbReference>